<evidence type="ECO:0000313" key="2">
    <source>
        <dbReference type="EMBL" id="MDZ8119127.1"/>
    </source>
</evidence>
<proteinExistence type="predicted"/>
<keyword evidence="3" id="KW-1185">Reference proteome</keyword>
<name>A0ABU5MY59_9BACT</name>
<organism evidence="2 3">
    <name type="scientific">Pontiella agarivorans</name>
    <dbReference type="NCBI Taxonomy" id="3038953"/>
    <lineage>
        <taxon>Bacteria</taxon>
        <taxon>Pseudomonadati</taxon>
        <taxon>Kiritimatiellota</taxon>
        <taxon>Kiritimatiellia</taxon>
        <taxon>Kiritimatiellales</taxon>
        <taxon>Pontiellaceae</taxon>
        <taxon>Pontiella</taxon>
    </lineage>
</organism>
<keyword evidence="1" id="KW-0812">Transmembrane</keyword>
<keyword evidence="1" id="KW-0472">Membrane</keyword>
<dbReference type="EMBL" id="JARVCO010000010">
    <property type="protein sequence ID" value="MDZ8119127.1"/>
    <property type="molecule type" value="Genomic_DNA"/>
</dbReference>
<dbReference type="RefSeq" id="WP_322608916.1">
    <property type="nucleotide sequence ID" value="NZ_JARVCO010000010.1"/>
</dbReference>
<feature type="transmembrane region" description="Helical" evidence="1">
    <location>
        <begin position="21"/>
        <end position="41"/>
    </location>
</feature>
<gene>
    <name evidence="2" type="ORF">P9H32_10870</name>
</gene>
<comment type="caution">
    <text evidence="2">The sequence shown here is derived from an EMBL/GenBank/DDBJ whole genome shotgun (WGS) entry which is preliminary data.</text>
</comment>
<keyword evidence="1" id="KW-1133">Transmembrane helix</keyword>
<dbReference type="Proteomes" id="UP001290861">
    <property type="component" value="Unassembled WGS sequence"/>
</dbReference>
<sequence>MKKRKSRRSGKGIIKGAPSGFLISLLVHAGAFILAGLLVVFTATQKLDKKFIAPKPVMRPKMKLRKPKVKLKKSAKPKAPTRIVTKVESASMPDIQLPEMNGMGFGGASTGIGGFDVLPALEDISILGSKISTGNDLVGVYYDTKRNRSGQNIRASVEEYRYIAHRFMRSGWRPSILSRYYKSPQKLYAKAIVIPETMATVAPSSFADEDGVGAFWLIHYKGDLVHRDGIKFRFYGAANEFMIVRVNEKIVLGCCWNDARRSEVIGNLWESSSLDTDTWHWGRGSVQIGDWITLEPGVPLSMEILLGDNGWSTGFVLGVEVEGEEYERSRQGAPILPAFKTDELSLDYLDAVYREQPEGEVCLTNGPVFRDY</sequence>
<evidence type="ECO:0008006" key="4">
    <source>
        <dbReference type="Google" id="ProtNLM"/>
    </source>
</evidence>
<reference evidence="2 3" key="1">
    <citation type="journal article" date="2024" name="Appl. Environ. Microbiol.">
        <title>Pontiella agarivorans sp. nov., a novel marine anaerobic bacterium capable of degrading macroalgal polysaccharides and fixing nitrogen.</title>
        <authorList>
            <person name="Liu N."/>
            <person name="Kivenson V."/>
            <person name="Peng X."/>
            <person name="Cui Z."/>
            <person name="Lankiewicz T.S."/>
            <person name="Gosselin K.M."/>
            <person name="English C.J."/>
            <person name="Blair E.M."/>
            <person name="O'Malley M.A."/>
            <person name="Valentine D.L."/>
        </authorList>
    </citation>
    <scope>NUCLEOTIDE SEQUENCE [LARGE SCALE GENOMIC DNA]</scope>
    <source>
        <strain evidence="2 3">NLcol2</strain>
    </source>
</reference>
<evidence type="ECO:0000313" key="3">
    <source>
        <dbReference type="Proteomes" id="UP001290861"/>
    </source>
</evidence>
<accession>A0ABU5MY59</accession>
<protein>
    <recommendedName>
        <fullName evidence="4">PA14 domain-containing protein</fullName>
    </recommendedName>
</protein>
<evidence type="ECO:0000256" key="1">
    <source>
        <dbReference type="SAM" id="Phobius"/>
    </source>
</evidence>